<feature type="compositionally biased region" description="Polar residues" evidence="2">
    <location>
        <begin position="163"/>
        <end position="176"/>
    </location>
</feature>
<feature type="region of interest" description="Disordered" evidence="2">
    <location>
        <begin position="270"/>
        <end position="291"/>
    </location>
</feature>
<keyword evidence="4" id="KW-1185">Reference proteome</keyword>
<comment type="caution">
    <text evidence="3">The sequence shown here is derived from an EMBL/GenBank/DDBJ whole genome shotgun (WGS) entry which is preliminary data.</text>
</comment>
<dbReference type="GO" id="GO:0008017">
    <property type="term" value="F:microtubule binding"/>
    <property type="evidence" value="ECO:0007669"/>
    <property type="project" value="TreeGrafter"/>
</dbReference>
<dbReference type="PANTHER" id="PTHR31807">
    <property type="entry name" value="AUGMIN FAMILY MEMBER"/>
    <property type="match status" value="1"/>
</dbReference>
<evidence type="ECO:0000313" key="3">
    <source>
        <dbReference type="EMBL" id="KAG6522847.1"/>
    </source>
</evidence>
<feature type="compositionally biased region" description="Basic and acidic residues" evidence="2">
    <location>
        <begin position="195"/>
        <end position="209"/>
    </location>
</feature>
<dbReference type="Proteomes" id="UP000734854">
    <property type="component" value="Unassembled WGS sequence"/>
</dbReference>
<organism evidence="3 4">
    <name type="scientific">Zingiber officinale</name>
    <name type="common">Ginger</name>
    <name type="synonym">Amomum zingiber</name>
    <dbReference type="NCBI Taxonomy" id="94328"/>
    <lineage>
        <taxon>Eukaryota</taxon>
        <taxon>Viridiplantae</taxon>
        <taxon>Streptophyta</taxon>
        <taxon>Embryophyta</taxon>
        <taxon>Tracheophyta</taxon>
        <taxon>Spermatophyta</taxon>
        <taxon>Magnoliopsida</taxon>
        <taxon>Liliopsida</taxon>
        <taxon>Zingiberales</taxon>
        <taxon>Zingiberaceae</taxon>
        <taxon>Zingiber</taxon>
    </lineage>
</organism>
<protein>
    <recommendedName>
        <fullName evidence="5">QWRF motif-containing protein 2</fullName>
    </recommendedName>
</protein>
<dbReference type="Pfam" id="PF04484">
    <property type="entry name" value="QWRF"/>
    <property type="match status" value="1"/>
</dbReference>
<comment type="similarity">
    <text evidence="1">Belongs to the QWRF family.</text>
</comment>
<feature type="compositionally biased region" description="Polar residues" evidence="2">
    <location>
        <begin position="213"/>
        <end position="227"/>
    </location>
</feature>
<feature type="region of interest" description="Disordered" evidence="2">
    <location>
        <begin position="163"/>
        <end position="230"/>
    </location>
</feature>
<feature type="compositionally biased region" description="Polar residues" evidence="2">
    <location>
        <begin position="135"/>
        <end position="144"/>
    </location>
</feature>
<evidence type="ECO:0008006" key="5">
    <source>
        <dbReference type="Google" id="ProtNLM"/>
    </source>
</evidence>
<name>A0A8J5HAI6_ZINOF</name>
<feature type="compositionally biased region" description="Low complexity" evidence="2">
    <location>
        <begin position="343"/>
        <end position="364"/>
    </location>
</feature>
<dbReference type="EMBL" id="JACMSC010000005">
    <property type="protein sequence ID" value="KAG6522847.1"/>
    <property type="molecule type" value="Genomic_DNA"/>
</dbReference>
<dbReference type="PANTHER" id="PTHR31807:SF2">
    <property type="entry name" value="PROTEIN SNOWY COTYLEDON 3"/>
    <property type="match status" value="1"/>
</dbReference>
<feature type="compositionally biased region" description="Polar residues" evidence="2">
    <location>
        <begin position="379"/>
        <end position="393"/>
    </location>
</feature>
<gene>
    <name evidence="3" type="ORF">ZIOFF_020002</name>
</gene>
<dbReference type="GO" id="GO:0005737">
    <property type="term" value="C:cytoplasm"/>
    <property type="evidence" value="ECO:0007669"/>
    <property type="project" value="TreeGrafter"/>
</dbReference>
<accession>A0A8J5HAI6</accession>
<feature type="compositionally biased region" description="Low complexity" evidence="2">
    <location>
        <begin position="270"/>
        <end position="279"/>
    </location>
</feature>
<evidence type="ECO:0000256" key="2">
    <source>
        <dbReference type="SAM" id="MobiDB-lite"/>
    </source>
</evidence>
<reference evidence="3 4" key="1">
    <citation type="submission" date="2020-08" db="EMBL/GenBank/DDBJ databases">
        <title>Plant Genome Project.</title>
        <authorList>
            <person name="Zhang R.-G."/>
        </authorList>
    </citation>
    <scope>NUCLEOTIDE SEQUENCE [LARGE SCALE GENOMIC DNA]</scope>
    <source>
        <tissue evidence="3">Rhizome</tissue>
    </source>
</reference>
<sequence length="634" mass="69117">MAAAVPAAASRNPPRRHKSGSLSPNRGDPLTHRRSPLIPSEKDNAGANGGRRTRAKEITSRYLSSYSSSSSFSTFTSFSSSGSSSSAWRSPSPLPAARPSTPPALPQSAAQKRAHSVDRARPQTPRADSRPATPEPSSSANRALCMTTRSLSVSFQGDSFFYKTSRTKTASPSPSRKPTPERRRSNASAAVPGKSGDHLDSSRPFENHHRWPSSRTRPSNSSINGLNCPSEKKEPILATFRLLRQSMMFDDCTRRASFDGVDVSASFDTDSFSSGSSSGMPKSRLHGQAKVSTSQTRVLARFCQETSNRTGRHCEPYFPVSSPDSRSVAQQKIGVGKKLSVESPLSSPRSASSPLRPLRAPSPSKLAALSTRGIASPMRTRSNASLSTSPISQQGNAPSIINFAAEVRRAKKGENRIEEAHFLRLLDNRHLQWRFVNARSDTALLVEKLTMEKNIHNAWKIITELRDSITIKRIKLKRLTQHLKLFSILKGQMASLEELSILEKDHSSSLSGATEALKASTLRLPIVSGAKADILEVKDAIGSAVDMMQGMRSSICSLLSKVEGTSSFVSEVTKLVVQEQVLLARSRDLLSTHAALHVSLNSKHLLQVQMAENDVKQCSIRGHLLQLRRTESKI</sequence>
<feature type="region of interest" description="Disordered" evidence="2">
    <location>
        <begin position="1"/>
        <end position="144"/>
    </location>
</feature>
<dbReference type="GO" id="GO:0051225">
    <property type="term" value="P:spindle assembly"/>
    <property type="evidence" value="ECO:0007669"/>
    <property type="project" value="TreeGrafter"/>
</dbReference>
<feature type="compositionally biased region" description="Low complexity" evidence="2">
    <location>
        <begin position="60"/>
        <end position="91"/>
    </location>
</feature>
<proteinExistence type="inferred from homology"/>
<evidence type="ECO:0000256" key="1">
    <source>
        <dbReference type="ARBA" id="ARBA00010016"/>
    </source>
</evidence>
<dbReference type="InterPro" id="IPR007573">
    <property type="entry name" value="QWRF"/>
</dbReference>
<dbReference type="AlphaFoldDB" id="A0A8J5HAI6"/>
<feature type="region of interest" description="Disordered" evidence="2">
    <location>
        <begin position="313"/>
        <end position="393"/>
    </location>
</feature>
<feature type="compositionally biased region" description="Pro residues" evidence="2">
    <location>
        <begin position="92"/>
        <end position="105"/>
    </location>
</feature>
<feature type="compositionally biased region" description="Low complexity" evidence="2">
    <location>
        <begin position="1"/>
        <end position="12"/>
    </location>
</feature>
<evidence type="ECO:0000313" key="4">
    <source>
        <dbReference type="Proteomes" id="UP000734854"/>
    </source>
</evidence>
<dbReference type="GO" id="GO:0005880">
    <property type="term" value="C:nuclear microtubule"/>
    <property type="evidence" value="ECO:0007669"/>
    <property type="project" value="TreeGrafter"/>
</dbReference>